<dbReference type="VEuPathDB" id="VectorBase:GAUT047088"/>
<proteinExistence type="predicted"/>
<sequence>MFWVHCLSYRGKYSGKENVNTNQGLAASTSSFRASTLGERLCLGSLNLITIEDFLIDTGRSRLMTQSLSLISSKHLLDMHAQTVGREGLGQTKFTPFVFYFVKDNIHTAVMHEMLMSAAFHSELENQASIFRTN</sequence>
<keyword evidence="2" id="KW-1185">Reference proteome</keyword>
<accession>A0A1A9VTK7</accession>
<dbReference type="AlphaFoldDB" id="A0A1A9VTK7"/>
<organism evidence="1 2">
    <name type="scientific">Glossina austeni</name>
    <name type="common">Savannah tsetse fly</name>
    <dbReference type="NCBI Taxonomy" id="7395"/>
    <lineage>
        <taxon>Eukaryota</taxon>
        <taxon>Metazoa</taxon>
        <taxon>Ecdysozoa</taxon>
        <taxon>Arthropoda</taxon>
        <taxon>Hexapoda</taxon>
        <taxon>Insecta</taxon>
        <taxon>Pterygota</taxon>
        <taxon>Neoptera</taxon>
        <taxon>Endopterygota</taxon>
        <taxon>Diptera</taxon>
        <taxon>Brachycera</taxon>
        <taxon>Muscomorpha</taxon>
        <taxon>Hippoboscoidea</taxon>
        <taxon>Glossinidae</taxon>
        <taxon>Glossina</taxon>
    </lineage>
</organism>
<dbReference type="Proteomes" id="UP000078200">
    <property type="component" value="Unassembled WGS sequence"/>
</dbReference>
<dbReference type="EnsemblMetazoa" id="GAUT047088-RA">
    <property type="protein sequence ID" value="GAUT047088-PA"/>
    <property type="gene ID" value="GAUT047088"/>
</dbReference>
<reference evidence="1" key="1">
    <citation type="submission" date="2020-05" db="UniProtKB">
        <authorList>
            <consortium name="EnsemblMetazoa"/>
        </authorList>
    </citation>
    <scope>IDENTIFICATION</scope>
    <source>
        <strain evidence="1">TTRI</strain>
    </source>
</reference>
<evidence type="ECO:0000313" key="1">
    <source>
        <dbReference type="EnsemblMetazoa" id="GAUT047088-PA"/>
    </source>
</evidence>
<protein>
    <submittedName>
        <fullName evidence="1">Uncharacterized protein</fullName>
    </submittedName>
</protein>
<name>A0A1A9VTK7_GLOAU</name>
<evidence type="ECO:0000313" key="2">
    <source>
        <dbReference type="Proteomes" id="UP000078200"/>
    </source>
</evidence>